<dbReference type="CDD" id="cd00093">
    <property type="entry name" value="HTH_XRE"/>
    <property type="match status" value="1"/>
</dbReference>
<evidence type="ECO:0000259" key="4">
    <source>
        <dbReference type="PROSITE" id="PS50943"/>
    </source>
</evidence>
<accession>A0A645DQ89</accession>
<evidence type="ECO:0000313" key="5">
    <source>
        <dbReference type="EMBL" id="MPM91466.1"/>
    </source>
</evidence>
<dbReference type="InterPro" id="IPR001387">
    <property type="entry name" value="Cro/C1-type_HTH"/>
</dbReference>
<dbReference type="PANTHER" id="PTHR40661">
    <property type="match status" value="1"/>
</dbReference>
<dbReference type="PANTHER" id="PTHR40661:SF1">
    <property type="entry name" value="HTH CRO_C1-TYPE DOMAIN-CONTAINING PROTEIN"/>
    <property type="match status" value="1"/>
</dbReference>
<dbReference type="Pfam" id="PF01381">
    <property type="entry name" value="HTH_3"/>
    <property type="match status" value="1"/>
</dbReference>
<dbReference type="InterPro" id="IPR010982">
    <property type="entry name" value="Lambda_DNA-bd_dom_sf"/>
</dbReference>
<dbReference type="InterPro" id="IPR015927">
    <property type="entry name" value="Peptidase_S24_S26A/B/C"/>
</dbReference>
<comment type="caution">
    <text evidence="5">The sequence shown here is derived from an EMBL/GenBank/DDBJ whole genome shotgun (WGS) entry which is preliminary data.</text>
</comment>
<dbReference type="AlphaFoldDB" id="A0A645DQ89"/>
<name>A0A645DQ89_9ZZZZ</name>
<dbReference type="PROSITE" id="PS50943">
    <property type="entry name" value="HTH_CROC1"/>
    <property type="match status" value="1"/>
</dbReference>
<reference evidence="5" key="1">
    <citation type="submission" date="2019-08" db="EMBL/GenBank/DDBJ databases">
        <authorList>
            <person name="Kucharzyk K."/>
            <person name="Murdoch R.W."/>
            <person name="Higgins S."/>
            <person name="Loffler F."/>
        </authorList>
    </citation>
    <scope>NUCLEOTIDE SEQUENCE</scope>
</reference>
<feature type="domain" description="HTH cro/C1-type" evidence="4">
    <location>
        <begin position="7"/>
        <end position="61"/>
    </location>
</feature>
<dbReference type="InterPro" id="IPR036286">
    <property type="entry name" value="LexA/Signal_pep-like_sf"/>
</dbReference>
<organism evidence="5">
    <name type="scientific">bioreactor metagenome</name>
    <dbReference type="NCBI Taxonomy" id="1076179"/>
    <lineage>
        <taxon>unclassified sequences</taxon>
        <taxon>metagenomes</taxon>
        <taxon>ecological metagenomes</taxon>
    </lineage>
</organism>
<gene>
    <name evidence="5" type="ORF">SDC9_138596</name>
</gene>
<keyword evidence="2" id="KW-0238">DNA-binding</keyword>
<dbReference type="SUPFAM" id="SSF51306">
    <property type="entry name" value="LexA/Signal peptidase"/>
    <property type="match status" value="1"/>
</dbReference>
<evidence type="ECO:0000256" key="3">
    <source>
        <dbReference type="ARBA" id="ARBA00023163"/>
    </source>
</evidence>
<dbReference type="Gene3D" id="1.10.260.40">
    <property type="entry name" value="lambda repressor-like DNA-binding domains"/>
    <property type="match status" value="1"/>
</dbReference>
<dbReference type="GO" id="GO:0003677">
    <property type="term" value="F:DNA binding"/>
    <property type="evidence" value="ECO:0007669"/>
    <property type="project" value="UniProtKB-KW"/>
</dbReference>
<dbReference type="EMBL" id="VSSQ01038516">
    <property type="protein sequence ID" value="MPM91466.1"/>
    <property type="molecule type" value="Genomic_DNA"/>
</dbReference>
<dbReference type="InterPro" id="IPR039418">
    <property type="entry name" value="LexA-like"/>
</dbReference>
<dbReference type="SUPFAM" id="SSF47413">
    <property type="entry name" value="lambda repressor-like DNA-binding domains"/>
    <property type="match status" value="1"/>
</dbReference>
<protein>
    <recommendedName>
        <fullName evidence="4">HTH cro/C1-type domain-containing protein</fullName>
    </recommendedName>
</protein>
<keyword evidence="1" id="KW-0805">Transcription regulation</keyword>
<dbReference type="Pfam" id="PF00717">
    <property type="entry name" value="Peptidase_S24"/>
    <property type="match status" value="1"/>
</dbReference>
<evidence type="ECO:0000256" key="1">
    <source>
        <dbReference type="ARBA" id="ARBA00023015"/>
    </source>
</evidence>
<dbReference type="SMART" id="SM00530">
    <property type="entry name" value="HTH_XRE"/>
    <property type="match status" value="1"/>
</dbReference>
<dbReference type="CDD" id="cd06529">
    <property type="entry name" value="S24_LexA-like"/>
    <property type="match status" value="1"/>
</dbReference>
<sequence>MSFGERLRERREQLNMSRRELAEALGVSVSAIGNYETGISAPKEEVLLRLFDSLQVDPNTLYRDHFRGGKSVQTHDERELLDQYRSLSAVGRDTVRSVMNALCAYRDELEQAHPLREERRIPLYYSPAAAGFAAPVFGEDFDYIPVGGDVPPTAEFAVRIQGNSMDPWIPDGSVVYVNRDPLQAGDIGIFCVDGGMLCKQYYRDPLGTVYLFSLNRARSDADVLLTADSGQTLASFGRVMMHGLPLPGRSKK</sequence>
<evidence type="ECO:0000256" key="2">
    <source>
        <dbReference type="ARBA" id="ARBA00023125"/>
    </source>
</evidence>
<proteinExistence type="predicted"/>
<dbReference type="Gene3D" id="2.10.109.10">
    <property type="entry name" value="Umud Fragment, subunit A"/>
    <property type="match status" value="1"/>
</dbReference>
<keyword evidence="3" id="KW-0804">Transcription</keyword>